<gene>
    <name evidence="3" type="ordered locus">Sthe_2986</name>
</gene>
<dbReference type="Proteomes" id="UP000002027">
    <property type="component" value="Chromosome 2"/>
</dbReference>
<dbReference type="PROSITE" id="PS51201">
    <property type="entry name" value="RCK_N"/>
    <property type="match status" value="1"/>
</dbReference>
<evidence type="ECO:0000259" key="1">
    <source>
        <dbReference type="PROSITE" id="PS51201"/>
    </source>
</evidence>
<dbReference type="InterPro" id="IPR050721">
    <property type="entry name" value="Trk_Ktr_HKT_K-transport"/>
</dbReference>
<evidence type="ECO:0000259" key="2">
    <source>
        <dbReference type="PROSITE" id="PS51202"/>
    </source>
</evidence>
<dbReference type="Gene3D" id="3.30.70.1450">
    <property type="entry name" value="Regulator of K+ conductance, C-terminal domain"/>
    <property type="match status" value="1"/>
</dbReference>
<dbReference type="PANTHER" id="PTHR43833">
    <property type="entry name" value="POTASSIUM CHANNEL PROTEIN 2-RELATED-RELATED"/>
    <property type="match status" value="1"/>
</dbReference>
<dbReference type="AlphaFoldDB" id="D1C996"/>
<accession>D1C996</accession>
<organism evidence="3 4">
    <name type="scientific">Sphaerobacter thermophilus (strain ATCC 49802 / DSM 20745 / KCCM 41009 / NCIMB 13125 / S 6022)</name>
    <dbReference type="NCBI Taxonomy" id="479434"/>
    <lineage>
        <taxon>Bacteria</taxon>
        <taxon>Pseudomonadati</taxon>
        <taxon>Thermomicrobiota</taxon>
        <taxon>Thermomicrobia</taxon>
        <taxon>Sphaerobacterales</taxon>
        <taxon>Sphaerobacterineae</taxon>
        <taxon>Sphaerobacteraceae</taxon>
        <taxon>Sphaerobacter</taxon>
    </lineage>
</organism>
<dbReference type="InterPro" id="IPR003148">
    <property type="entry name" value="RCK_N"/>
</dbReference>
<dbReference type="SUPFAM" id="SSF116726">
    <property type="entry name" value="TrkA C-terminal domain-like"/>
    <property type="match status" value="1"/>
</dbReference>
<feature type="domain" description="RCK C-terminal" evidence="2">
    <location>
        <begin position="136"/>
        <end position="215"/>
    </location>
</feature>
<name>D1C996_SPHTD</name>
<proteinExistence type="predicted"/>
<dbReference type="InterPro" id="IPR006037">
    <property type="entry name" value="RCK_C"/>
</dbReference>
<dbReference type="FunCoup" id="D1C996">
    <property type="interactions" value="146"/>
</dbReference>
<dbReference type="PROSITE" id="PS51202">
    <property type="entry name" value="RCK_C"/>
    <property type="match status" value="1"/>
</dbReference>
<dbReference type="InterPro" id="IPR036721">
    <property type="entry name" value="RCK_C_sf"/>
</dbReference>
<sequence>MGRQVLVIGVGRFGSAVARELERLGHEVLAIDRDARAIEDIADDVTHAIIADATDKDVLRKLGAQDFDVAVVAIGTDERSSILATTLLNRLGIKRVVAKAQNPLHGEILKMVGADRVVYPESETGTRLAHSLTMPLSVSDYFDVGPGYGLAKLSVASFAGKTLDELQLRSRYGVTPLFLRRGDKVIVNPHGSERLTAEDELTVAGKDEQLEKLFL</sequence>
<dbReference type="GO" id="GO:0006813">
    <property type="term" value="P:potassium ion transport"/>
    <property type="evidence" value="ECO:0007669"/>
    <property type="project" value="InterPro"/>
</dbReference>
<dbReference type="InterPro" id="IPR036291">
    <property type="entry name" value="NAD(P)-bd_dom_sf"/>
</dbReference>
<dbReference type="PANTHER" id="PTHR43833:SF7">
    <property type="entry name" value="KTR SYSTEM POTASSIUM UPTAKE PROTEIN C"/>
    <property type="match status" value="1"/>
</dbReference>
<dbReference type="Gene3D" id="3.40.50.720">
    <property type="entry name" value="NAD(P)-binding Rossmann-like Domain"/>
    <property type="match status" value="1"/>
</dbReference>
<dbReference type="STRING" id="479434.Sthe_2986"/>
<dbReference type="SUPFAM" id="SSF51735">
    <property type="entry name" value="NAD(P)-binding Rossmann-fold domains"/>
    <property type="match status" value="1"/>
</dbReference>
<dbReference type="eggNOG" id="COG0569">
    <property type="taxonomic scope" value="Bacteria"/>
</dbReference>
<evidence type="ECO:0000313" key="4">
    <source>
        <dbReference type="Proteomes" id="UP000002027"/>
    </source>
</evidence>
<dbReference type="KEGG" id="sti:Sthe_2986"/>
<reference evidence="4" key="1">
    <citation type="submission" date="2009-11" db="EMBL/GenBank/DDBJ databases">
        <title>The complete chromosome 2 of Sphaerobacter thermophilus DSM 20745.</title>
        <authorList>
            <person name="Lucas S."/>
            <person name="Copeland A."/>
            <person name="Lapidus A."/>
            <person name="Glavina del Rio T."/>
            <person name="Dalin E."/>
            <person name="Tice H."/>
            <person name="Bruce D."/>
            <person name="Goodwin L."/>
            <person name="Pitluck S."/>
            <person name="Kyrpides N."/>
            <person name="Mavromatis K."/>
            <person name="Ivanova N."/>
            <person name="Mikhailova N."/>
            <person name="LaButti K.M."/>
            <person name="Clum A."/>
            <person name="Sun H.I."/>
            <person name="Brettin T."/>
            <person name="Detter J.C."/>
            <person name="Han C."/>
            <person name="Larimer F."/>
            <person name="Land M."/>
            <person name="Hauser L."/>
            <person name="Markowitz V."/>
            <person name="Cheng J.F."/>
            <person name="Hugenholtz P."/>
            <person name="Woyke T."/>
            <person name="Wu D."/>
            <person name="Steenblock K."/>
            <person name="Schneider S."/>
            <person name="Pukall R."/>
            <person name="Goeker M."/>
            <person name="Klenk H.P."/>
            <person name="Eisen J.A."/>
        </authorList>
    </citation>
    <scope>NUCLEOTIDE SEQUENCE [LARGE SCALE GENOMIC DNA]</scope>
    <source>
        <strain evidence="4">ATCC 49802 / DSM 20745 / S 6022</strain>
    </source>
</reference>
<dbReference type="EMBL" id="CP001824">
    <property type="protein sequence ID" value="ACZ40389.1"/>
    <property type="molecule type" value="Genomic_DNA"/>
</dbReference>
<dbReference type="GO" id="GO:0008324">
    <property type="term" value="F:monoatomic cation transmembrane transporter activity"/>
    <property type="evidence" value="ECO:0007669"/>
    <property type="project" value="InterPro"/>
</dbReference>
<dbReference type="HOGENOM" id="CLU_046525_3_2_0"/>
<evidence type="ECO:0000313" key="3">
    <source>
        <dbReference type="EMBL" id="ACZ40389.1"/>
    </source>
</evidence>
<protein>
    <submittedName>
        <fullName evidence="3">TrkA-N domain protein</fullName>
    </submittedName>
</protein>
<dbReference type="Pfam" id="PF02254">
    <property type="entry name" value="TrkA_N"/>
    <property type="match status" value="1"/>
</dbReference>
<feature type="domain" description="RCK N-terminal" evidence="1">
    <location>
        <begin position="2"/>
        <end position="118"/>
    </location>
</feature>
<dbReference type="InParanoid" id="D1C996"/>
<dbReference type="Pfam" id="PF02080">
    <property type="entry name" value="TrkA_C"/>
    <property type="match status" value="1"/>
</dbReference>
<reference evidence="3 4" key="2">
    <citation type="journal article" date="2010" name="Stand. Genomic Sci.">
        <title>Complete genome sequence of Desulfohalobium retbaense type strain (HR(100)).</title>
        <authorList>
            <person name="Spring S."/>
            <person name="Nolan M."/>
            <person name="Lapidus A."/>
            <person name="Glavina Del Rio T."/>
            <person name="Copeland A."/>
            <person name="Tice H."/>
            <person name="Cheng J.F."/>
            <person name="Lucas S."/>
            <person name="Land M."/>
            <person name="Chen F."/>
            <person name="Bruce D."/>
            <person name="Goodwin L."/>
            <person name="Pitluck S."/>
            <person name="Ivanova N."/>
            <person name="Mavromatis K."/>
            <person name="Mikhailova N."/>
            <person name="Pati A."/>
            <person name="Chen A."/>
            <person name="Palaniappan K."/>
            <person name="Hauser L."/>
            <person name="Chang Y.J."/>
            <person name="Jeffries C.D."/>
            <person name="Munk C."/>
            <person name="Kiss H."/>
            <person name="Chain P."/>
            <person name="Han C."/>
            <person name="Brettin T."/>
            <person name="Detter J.C."/>
            <person name="Schuler E."/>
            <person name="Goker M."/>
            <person name="Rohde M."/>
            <person name="Bristow J."/>
            <person name="Eisen J.A."/>
            <person name="Markowitz V."/>
            <person name="Hugenholtz P."/>
            <person name="Kyrpides N.C."/>
            <person name="Klenk H.P."/>
        </authorList>
    </citation>
    <scope>NUCLEOTIDE SEQUENCE [LARGE SCALE GENOMIC DNA]</scope>
    <source>
        <strain evidence="4">ATCC 49802 / DSM 20745 / S 6022</strain>
    </source>
</reference>
<keyword evidence="4" id="KW-1185">Reference proteome</keyword>
<dbReference type="RefSeq" id="WP_012873424.1">
    <property type="nucleotide sequence ID" value="NC_013524.1"/>
</dbReference>